<reference evidence="2 3" key="1">
    <citation type="journal article" date="2016" name="Nat. Commun.">
        <title>Thousands of microbial genomes shed light on interconnected biogeochemical processes in an aquifer system.</title>
        <authorList>
            <person name="Anantharaman K."/>
            <person name="Brown C.T."/>
            <person name="Hug L.A."/>
            <person name="Sharon I."/>
            <person name="Castelle C.J."/>
            <person name="Probst A.J."/>
            <person name="Thomas B.C."/>
            <person name="Singh A."/>
            <person name="Wilkins M.J."/>
            <person name="Karaoz U."/>
            <person name="Brodie E.L."/>
            <person name="Williams K.H."/>
            <person name="Hubbard S.S."/>
            <person name="Banfield J.F."/>
        </authorList>
    </citation>
    <scope>NUCLEOTIDE SEQUENCE [LARGE SCALE GENOMIC DNA]</scope>
</reference>
<dbReference type="Gene3D" id="3.60.10.10">
    <property type="entry name" value="Endonuclease/exonuclease/phosphatase"/>
    <property type="match status" value="1"/>
</dbReference>
<accession>A0A1G2QIV0</accession>
<dbReference type="PANTHER" id="PTHR14859:SF1">
    <property type="entry name" value="PGAP2-INTERACTING PROTEIN"/>
    <property type="match status" value="1"/>
</dbReference>
<dbReference type="GO" id="GO:0016020">
    <property type="term" value="C:membrane"/>
    <property type="evidence" value="ECO:0007669"/>
    <property type="project" value="GOC"/>
</dbReference>
<dbReference type="SUPFAM" id="SSF56219">
    <property type="entry name" value="DNase I-like"/>
    <property type="match status" value="1"/>
</dbReference>
<proteinExistence type="predicted"/>
<name>A0A1G2QIV0_9BACT</name>
<gene>
    <name evidence="2" type="ORF">A2569_02380</name>
</gene>
<evidence type="ECO:0000313" key="2">
    <source>
        <dbReference type="EMBL" id="OHA60323.1"/>
    </source>
</evidence>
<dbReference type="InterPro" id="IPR051916">
    <property type="entry name" value="GPI-anchor_lipid_remodeler"/>
</dbReference>
<dbReference type="AlphaFoldDB" id="A0A1G2QIV0"/>
<feature type="domain" description="Endonuclease/exonuclease/phosphatase" evidence="1">
    <location>
        <begin position="16"/>
        <end position="233"/>
    </location>
</feature>
<evidence type="ECO:0000259" key="1">
    <source>
        <dbReference type="Pfam" id="PF03372"/>
    </source>
</evidence>
<dbReference type="GO" id="GO:0006506">
    <property type="term" value="P:GPI anchor biosynthetic process"/>
    <property type="evidence" value="ECO:0007669"/>
    <property type="project" value="TreeGrafter"/>
</dbReference>
<organism evidence="2 3">
    <name type="scientific">Candidatus Vogelbacteria bacterium RIFOXYD1_FULL_51_18</name>
    <dbReference type="NCBI Taxonomy" id="1802440"/>
    <lineage>
        <taxon>Bacteria</taxon>
        <taxon>Candidatus Vogeliibacteriota</taxon>
    </lineage>
</organism>
<dbReference type="Pfam" id="PF03372">
    <property type="entry name" value="Exo_endo_phos"/>
    <property type="match status" value="1"/>
</dbReference>
<dbReference type="InterPro" id="IPR036691">
    <property type="entry name" value="Endo/exonu/phosph_ase_sf"/>
</dbReference>
<protein>
    <recommendedName>
        <fullName evidence="1">Endonuclease/exonuclease/phosphatase domain-containing protein</fullName>
    </recommendedName>
</protein>
<dbReference type="EMBL" id="MHTL01000015">
    <property type="protein sequence ID" value="OHA60323.1"/>
    <property type="molecule type" value="Genomic_DNA"/>
</dbReference>
<dbReference type="Proteomes" id="UP000177090">
    <property type="component" value="Unassembled WGS sequence"/>
</dbReference>
<dbReference type="InterPro" id="IPR005135">
    <property type="entry name" value="Endo/exonuclease/phosphatase"/>
</dbReference>
<dbReference type="STRING" id="1802440.A2569_02380"/>
<comment type="caution">
    <text evidence="2">The sequence shown here is derived from an EMBL/GenBank/DDBJ whole genome shotgun (WGS) entry which is preliminary data.</text>
</comment>
<evidence type="ECO:0000313" key="3">
    <source>
        <dbReference type="Proteomes" id="UP000177090"/>
    </source>
</evidence>
<dbReference type="GO" id="GO:0003824">
    <property type="term" value="F:catalytic activity"/>
    <property type="evidence" value="ECO:0007669"/>
    <property type="project" value="InterPro"/>
</dbReference>
<dbReference type="PANTHER" id="PTHR14859">
    <property type="entry name" value="CALCOFLUOR WHITE HYPERSENSITIVE PROTEIN PRECURSOR"/>
    <property type="match status" value="1"/>
</dbReference>
<sequence length="243" mass="28494">MSTSTIDQKFTLTLASLNLWCFYDWGIRLPVIVKLLKKVQPDILFTQETQRNIATDPRSQIEIINAELGYPYFIFVPADIKLKQKGEVYEFPVEHGLGILSKWPITTETIQLVKAQDDKEKRIALLCTVDIHGIKHTLLNLHFSNSDIWAENHFKETLQILNQKNLNPIWAGDFNIYDIVKYKDLYGDRYTSSSEQYDYISYPNDNASLDYVLLPRRYEFENFECYPEYISDHRIIVARIKAK</sequence>